<dbReference type="EMBL" id="AYTS01000017">
    <property type="protein sequence ID" value="OOP57723.1"/>
    <property type="molecule type" value="Genomic_DNA"/>
</dbReference>
<dbReference type="STRING" id="1004156.AYP45_01735"/>
<organism evidence="1 2">
    <name type="scientific">Candidatus Brocadia carolinensis</name>
    <dbReference type="NCBI Taxonomy" id="1004156"/>
    <lineage>
        <taxon>Bacteria</taxon>
        <taxon>Pseudomonadati</taxon>
        <taxon>Planctomycetota</taxon>
        <taxon>Candidatus Brocadiia</taxon>
        <taxon>Candidatus Brocadiales</taxon>
        <taxon>Candidatus Brocadiaceae</taxon>
        <taxon>Candidatus Brocadia</taxon>
    </lineage>
</organism>
<protein>
    <submittedName>
        <fullName evidence="1">Uncharacterized protein</fullName>
    </submittedName>
</protein>
<comment type="caution">
    <text evidence="1">The sequence shown here is derived from an EMBL/GenBank/DDBJ whole genome shotgun (WGS) entry which is preliminary data.</text>
</comment>
<dbReference type="Proteomes" id="UP000189681">
    <property type="component" value="Unassembled WGS sequence"/>
</dbReference>
<dbReference type="AlphaFoldDB" id="A0A1V4AX74"/>
<sequence length="125" mass="14153">MEIVSQRIRKKLAIFFVFVKLCAQGRKGNSYYQRYVAGLTDRGKGLSGKRVYPGRDAMTAKSGEPVDLNALENKFRQWKAQHKTPGTVVDAHREVILDRVAQSMTFEGEPITVSRLKTLLERLGQ</sequence>
<reference evidence="1 2" key="1">
    <citation type="journal article" date="2017" name="Water Res.">
        <title>Discovery and metagenomic analysis of an anammox bacterial enrichment related to Candidatus "Brocadia caroliniensis" in a full-scale glycerol-fed nitritation-denitritation separate centrate treatment process.</title>
        <authorList>
            <person name="Park H."/>
            <person name="Brotto A.C."/>
            <person name="van Loosdrecht M.C."/>
            <person name="Chandran K."/>
        </authorList>
    </citation>
    <scope>NUCLEOTIDE SEQUENCE [LARGE SCALE GENOMIC DNA]</scope>
    <source>
        <strain evidence="1">26THWARD</strain>
    </source>
</reference>
<gene>
    <name evidence="1" type="ORF">AYP45_01735</name>
</gene>
<proteinExistence type="predicted"/>
<accession>A0A1V4AX74</accession>
<name>A0A1V4AX74_9BACT</name>
<evidence type="ECO:0000313" key="1">
    <source>
        <dbReference type="EMBL" id="OOP57723.1"/>
    </source>
</evidence>
<evidence type="ECO:0000313" key="2">
    <source>
        <dbReference type="Proteomes" id="UP000189681"/>
    </source>
</evidence>